<dbReference type="EMBL" id="CACRZD030000001">
    <property type="protein sequence ID" value="CAA6654657.1"/>
    <property type="molecule type" value="Genomic_DNA"/>
</dbReference>
<dbReference type="PANTHER" id="PTHR31945">
    <property type="entry name" value="TRANSCRIPTION FACTOR SCREAM2-RELATED"/>
    <property type="match status" value="1"/>
</dbReference>
<dbReference type="Proteomes" id="UP001189122">
    <property type="component" value="Unassembled WGS sequence"/>
</dbReference>
<comment type="subcellular location">
    <subcellularLocation>
        <location evidence="1">Nucleus</location>
    </subcellularLocation>
</comment>
<dbReference type="GO" id="GO:0003700">
    <property type="term" value="F:DNA-binding transcription factor activity"/>
    <property type="evidence" value="ECO:0007669"/>
    <property type="project" value="TreeGrafter"/>
</dbReference>
<gene>
    <name evidence="5" type="ORF">SI7747_01001247</name>
</gene>
<evidence type="ECO:0000313" key="5">
    <source>
        <dbReference type="EMBL" id="CAA2614880.1"/>
    </source>
</evidence>
<keyword evidence="6" id="KW-1185">Reference proteome</keyword>
<evidence type="ECO:0000259" key="4">
    <source>
        <dbReference type="Pfam" id="PF22754"/>
    </source>
</evidence>
<proteinExistence type="predicted"/>
<dbReference type="Pfam" id="PF22754">
    <property type="entry name" value="bHLH-TF_ACT-like_plant"/>
    <property type="match status" value="1"/>
</dbReference>
<name>A0A7I8IAA2_SPIIN</name>
<sequence length="155" mass="17243">MVSREHKRVLHEKLQLLRSVTNSQALSKTSIIVDASKYIEDLKKKVEKLNRDIACQRSIVHDISSPLVTVEALEKSFLVSVFSKESCPGMTVAVLEAFEELGLNVLEARVSCADTFRLEAVGGEIEGEVEIVDPNVVKQAVVRAIKNCRESDEDF</sequence>
<dbReference type="PANTHER" id="PTHR31945:SF5">
    <property type="entry name" value="TRANSCRIPTION FACTOR SCREAM-LIKE PROTEIN"/>
    <property type="match status" value="1"/>
</dbReference>
<dbReference type="AlphaFoldDB" id="A0A7I8IAA2"/>
<protein>
    <recommendedName>
        <fullName evidence="4">Plant bHLH transcription factor ACT-like domain-containing protein</fullName>
    </recommendedName>
</protein>
<dbReference type="GO" id="GO:0043565">
    <property type="term" value="F:sequence-specific DNA binding"/>
    <property type="evidence" value="ECO:0007669"/>
    <property type="project" value="TreeGrafter"/>
</dbReference>
<evidence type="ECO:0000256" key="1">
    <source>
        <dbReference type="ARBA" id="ARBA00004123"/>
    </source>
</evidence>
<feature type="domain" description="Plant bHLH transcription factor ACT-like" evidence="4">
    <location>
        <begin position="68"/>
        <end position="146"/>
    </location>
</feature>
<evidence type="ECO:0000313" key="6">
    <source>
        <dbReference type="Proteomes" id="UP001189122"/>
    </source>
</evidence>
<dbReference type="EMBL" id="LR743588">
    <property type="protein sequence ID" value="CAA2614880.1"/>
    <property type="molecule type" value="Genomic_DNA"/>
</dbReference>
<evidence type="ECO:0000256" key="3">
    <source>
        <dbReference type="SAM" id="Coils"/>
    </source>
</evidence>
<dbReference type="GO" id="GO:0005634">
    <property type="term" value="C:nucleus"/>
    <property type="evidence" value="ECO:0007669"/>
    <property type="project" value="UniProtKB-SubCell"/>
</dbReference>
<keyword evidence="3" id="KW-0175">Coiled coil</keyword>
<dbReference type="InterPro" id="IPR051358">
    <property type="entry name" value="TF_AMS/ICE1/BHLH6-like"/>
</dbReference>
<feature type="coiled-coil region" evidence="3">
    <location>
        <begin position="32"/>
        <end position="59"/>
    </location>
</feature>
<accession>A0A7I8IAA2</accession>
<reference evidence="5 6" key="1">
    <citation type="submission" date="2019-12" db="EMBL/GenBank/DDBJ databases">
        <authorList>
            <person name="Scholz U."/>
            <person name="Mascher M."/>
            <person name="Fiebig A."/>
        </authorList>
    </citation>
    <scope>NUCLEOTIDE SEQUENCE</scope>
</reference>
<organism evidence="5">
    <name type="scientific">Spirodela intermedia</name>
    <name type="common">Intermediate duckweed</name>
    <dbReference type="NCBI Taxonomy" id="51605"/>
    <lineage>
        <taxon>Eukaryota</taxon>
        <taxon>Viridiplantae</taxon>
        <taxon>Streptophyta</taxon>
        <taxon>Embryophyta</taxon>
        <taxon>Tracheophyta</taxon>
        <taxon>Spermatophyta</taxon>
        <taxon>Magnoliopsida</taxon>
        <taxon>Liliopsida</taxon>
        <taxon>Araceae</taxon>
        <taxon>Lemnoideae</taxon>
        <taxon>Spirodela</taxon>
    </lineage>
</organism>
<dbReference type="InterPro" id="IPR054502">
    <property type="entry name" value="bHLH-TF_ACT-like_plant"/>
</dbReference>
<evidence type="ECO:0000256" key="2">
    <source>
        <dbReference type="ARBA" id="ARBA00023242"/>
    </source>
</evidence>
<keyword evidence="2" id="KW-0539">Nucleus</keyword>